<dbReference type="Proteomes" id="UP000324974">
    <property type="component" value="Chromosome"/>
</dbReference>
<keyword evidence="6" id="KW-1185">Reference proteome</keyword>
<protein>
    <submittedName>
        <fullName evidence="5">CE12 family carbohydrate esterase</fullName>
    </submittedName>
</protein>
<dbReference type="GO" id="GO:0016788">
    <property type="term" value="F:hydrolase activity, acting on ester bonds"/>
    <property type="evidence" value="ECO:0007669"/>
    <property type="project" value="UniProtKB-ARBA"/>
</dbReference>
<dbReference type="SUPFAM" id="SSF52266">
    <property type="entry name" value="SGNH hydrolase"/>
    <property type="match status" value="1"/>
</dbReference>
<dbReference type="KEGG" id="lrs:PX52LOC_02700"/>
<dbReference type="InterPro" id="IPR036514">
    <property type="entry name" value="SGNH_hydro_sf"/>
</dbReference>
<feature type="chain" id="PRO_5022745904" evidence="3">
    <location>
        <begin position="20"/>
        <end position="254"/>
    </location>
</feature>
<dbReference type="OrthoDB" id="9807041at2"/>
<keyword evidence="3" id="KW-0732">Signal</keyword>
<accession>A0A5C1AB10</accession>
<dbReference type="InterPro" id="IPR037459">
    <property type="entry name" value="RhgT-like"/>
</dbReference>
<dbReference type="PANTHER" id="PTHR43695">
    <property type="entry name" value="PUTATIVE (AFU_ORTHOLOGUE AFUA_2G17250)-RELATED"/>
    <property type="match status" value="1"/>
</dbReference>
<evidence type="ECO:0000259" key="4">
    <source>
        <dbReference type="Pfam" id="PF13472"/>
    </source>
</evidence>
<evidence type="ECO:0000256" key="2">
    <source>
        <dbReference type="ARBA" id="ARBA00022801"/>
    </source>
</evidence>
<sequence>MLLLRSLLVALFIGSFASAAEKPTLFIVGDSTVRNGTKGQQGWGDPVIKLFDADKIKVENHAIGGRSSRTFINEGRWEKILKASKPGDFVLVQMGHNDGGPLDDAARARGSIRGVGEETKEIDNPITKQKEVVHTYGWYLRKYVTDAREKKLTIVILSPIPHCPQKPVEKGTAEKSGYVGWAEEVAKAEKVPFVNLNLLVMTHYAEMKPAEIKEKYFTTADNTHTSPAGAERNAACVAEGLKALKDVPLKECLK</sequence>
<dbReference type="InterPro" id="IPR013830">
    <property type="entry name" value="SGNH_hydro"/>
</dbReference>
<feature type="signal peptide" evidence="3">
    <location>
        <begin position="1"/>
        <end position="19"/>
    </location>
</feature>
<feature type="domain" description="SGNH hydrolase-type esterase" evidence="4">
    <location>
        <begin position="28"/>
        <end position="231"/>
    </location>
</feature>
<dbReference type="EMBL" id="CP042425">
    <property type="protein sequence ID" value="QEL15765.1"/>
    <property type="molecule type" value="Genomic_DNA"/>
</dbReference>
<keyword evidence="2" id="KW-0378">Hydrolase</keyword>
<comment type="similarity">
    <text evidence="1">Belongs to the 'GDSL' lipolytic enzyme family.</text>
</comment>
<gene>
    <name evidence="5" type="ORF">PX52LOC_02700</name>
</gene>
<dbReference type="RefSeq" id="WP_149110545.1">
    <property type="nucleotide sequence ID" value="NZ_CP042425.1"/>
</dbReference>
<evidence type="ECO:0000256" key="3">
    <source>
        <dbReference type="SAM" id="SignalP"/>
    </source>
</evidence>
<evidence type="ECO:0000313" key="6">
    <source>
        <dbReference type="Proteomes" id="UP000324974"/>
    </source>
</evidence>
<reference evidence="6" key="1">
    <citation type="submission" date="2019-08" db="EMBL/GenBank/DDBJ databases">
        <title>Limnoglobus roseus gen. nov., sp. nov., a novel freshwater planctomycete with a giant genome from the family Gemmataceae.</title>
        <authorList>
            <person name="Kulichevskaya I.S."/>
            <person name="Naumoff D.G."/>
            <person name="Miroshnikov K."/>
            <person name="Ivanova A."/>
            <person name="Philippov D.A."/>
            <person name="Hakobyan A."/>
            <person name="Rijpstra I.C."/>
            <person name="Sinninghe Damste J.S."/>
            <person name="Liesack W."/>
            <person name="Dedysh S.N."/>
        </authorList>
    </citation>
    <scope>NUCLEOTIDE SEQUENCE [LARGE SCALE GENOMIC DNA]</scope>
    <source>
        <strain evidence="6">PX52</strain>
    </source>
</reference>
<organism evidence="5 6">
    <name type="scientific">Limnoglobus roseus</name>
    <dbReference type="NCBI Taxonomy" id="2598579"/>
    <lineage>
        <taxon>Bacteria</taxon>
        <taxon>Pseudomonadati</taxon>
        <taxon>Planctomycetota</taxon>
        <taxon>Planctomycetia</taxon>
        <taxon>Gemmatales</taxon>
        <taxon>Gemmataceae</taxon>
        <taxon>Limnoglobus</taxon>
    </lineage>
</organism>
<dbReference type="CDD" id="cd01821">
    <property type="entry name" value="Rhamnogalacturan_acetylesterase_like"/>
    <property type="match status" value="1"/>
</dbReference>
<dbReference type="Pfam" id="PF13472">
    <property type="entry name" value="Lipase_GDSL_2"/>
    <property type="match status" value="1"/>
</dbReference>
<proteinExistence type="inferred from homology"/>
<evidence type="ECO:0000313" key="5">
    <source>
        <dbReference type="EMBL" id="QEL15765.1"/>
    </source>
</evidence>
<evidence type="ECO:0000256" key="1">
    <source>
        <dbReference type="ARBA" id="ARBA00008668"/>
    </source>
</evidence>
<dbReference type="AlphaFoldDB" id="A0A5C1AB10"/>
<name>A0A5C1AB10_9BACT</name>
<dbReference type="Gene3D" id="3.40.50.1110">
    <property type="entry name" value="SGNH hydrolase"/>
    <property type="match status" value="1"/>
</dbReference>
<dbReference type="PANTHER" id="PTHR43695:SF1">
    <property type="entry name" value="RHAMNOGALACTURONAN ACETYLESTERASE"/>
    <property type="match status" value="1"/>
</dbReference>